<dbReference type="Pfam" id="PF23584">
    <property type="entry name" value="DUF7136"/>
    <property type="match status" value="1"/>
</dbReference>
<dbReference type="AlphaFoldDB" id="A0A0G4PZ55"/>
<proteinExistence type="predicted"/>
<reference evidence="4 5" key="1">
    <citation type="journal article" date="2014" name="Nat. Commun.">
        <title>Multiple recent horizontal transfers of a large genomic region in cheese making fungi.</title>
        <authorList>
            <person name="Cheeseman K."/>
            <person name="Ropars J."/>
            <person name="Renault P."/>
            <person name="Dupont J."/>
            <person name="Gouzy J."/>
            <person name="Branca A."/>
            <person name="Abraham A.L."/>
            <person name="Ceppi M."/>
            <person name="Conseiller E."/>
            <person name="Debuchy R."/>
            <person name="Malagnac F."/>
            <person name="Goarin A."/>
            <person name="Silar P."/>
            <person name="Lacoste S."/>
            <person name="Sallet E."/>
            <person name="Bensimon A."/>
            <person name="Giraud T."/>
            <person name="Brygoo Y."/>
        </authorList>
    </citation>
    <scope>NUCLEOTIDE SEQUENCE [LARGE SCALE GENOMIC DNA]</scope>
    <source>
        <strain evidence="5">FM 013</strain>
    </source>
</reference>
<keyword evidence="5" id="KW-1185">Reference proteome</keyword>
<name>A0A0G4PZ55_PENC3</name>
<dbReference type="STRING" id="1429867.A0A0G4PZ55"/>
<keyword evidence="1" id="KW-0812">Transmembrane</keyword>
<feature type="domain" description="DUF7136" evidence="3">
    <location>
        <begin position="22"/>
        <end position="244"/>
    </location>
</feature>
<sequence length="276" mass="30668">MPSSQASSWMLATCLGAIMVHASGMLETDLLFPRNKTYTPTEWFPVVFGVQNPELAPLVDLDISFMIRNANNMSDIVHWPTEIDWTNNTSKDPYFFYAYFSEFRTPGRWRVAWNVHWKSCNEFALFNTSMFPRAEMITNSTGWSTWFTIEEDGAPADIVTDTARDSCPDEFAVPITVTNHTIRVPAGEEWSNGRDCAVVDFSPTPTPTPSPNPCRIDVSEAVVESMEASWQARLCKSANPPDDCPVNENAAQGLVVVGLSCFLAVFGAVGFLLAPF</sequence>
<feature type="signal peptide" evidence="2">
    <location>
        <begin position="1"/>
        <end position="22"/>
    </location>
</feature>
<keyword evidence="1" id="KW-0472">Membrane</keyword>
<evidence type="ECO:0000256" key="1">
    <source>
        <dbReference type="SAM" id="Phobius"/>
    </source>
</evidence>
<keyword evidence="1" id="KW-1133">Transmembrane helix</keyword>
<evidence type="ECO:0000313" key="5">
    <source>
        <dbReference type="Proteomes" id="UP000053732"/>
    </source>
</evidence>
<feature type="transmembrane region" description="Helical" evidence="1">
    <location>
        <begin position="253"/>
        <end position="274"/>
    </location>
</feature>
<dbReference type="InterPro" id="IPR055560">
    <property type="entry name" value="DUF7136"/>
</dbReference>
<gene>
    <name evidence="4" type="ORF">PCAMFM013_S3Jg000068</name>
</gene>
<evidence type="ECO:0000313" key="4">
    <source>
        <dbReference type="EMBL" id="CRL31457.1"/>
    </source>
</evidence>
<organism evidence="4 5">
    <name type="scientific">Penicillium camemberti (strain FM 013)</name>
    <dbReference type="NCBI Taxonomy" id="1429867"/>
    <lineage>
        <taxon>Eukaryota</taxon>
        <taxon>Fungi</taxon>
        <taxon>Dikarya</taxon>
        <taxon>Ascomycota</taxon>
        <taxon>Pezizomycotina</taxon>
        <taxon>Eurotiomycetes</taxon>
        <taxon>Eurotiomycetidae</taxon>
        <taxon>Eurotiales</taxon>
        <taxon>Aspergillaceae</taxon>
        <taxon>Penicillium</taxon>
    </lineage>
</organism>
<feature type="chain" id="PRO_5002568232" evidence="2">
    <location>
        <begin position="23"/>
        <end position="276"/>
    </location>
</feature>
<keyword evidence="2" id="KW-0732">Signal</keyword>
<protein>
    <submittedName>
        <fullName evidence="4">Str. FM013</fullName>
    </submittedName>
</protein>
<dbReference type="EMBL" id="HG793312">
    <property type="protein sequence ID" value="CRL31457.1"/>
    <property type="molecule type" value="Genomic_DNA"/>
</dbReference>
<evidence type="ECO:0000256" key="2">
    <source>
        <dbReference type="SAM" id="SignalP"/>
    </source>
</evidence>
<accession>A0A0G4PZ55</accession>
<evidence type="ECO:0000259" key="3">
    <source>
        <dbReference type="Pfam" id="PF23584"/>
    </source>
</evidence>
<dbReference type="Proteomes" id="UP000053732">
    <property type="component" value="Unassembled WGS sequence"/>
</dbReference>